<dbReference type="Pfam" id="PF00270">
    <property type="entry name" value="DEAD"/>
    <property type="match status" value="1"/>
</dbReference>
<dbReference type="CDD" id="cd18791">
    <property type="entry name" value="SF2_C_RHA"/>
    <property type="match status" value="1"/>
</dbReference>
<dbReference type="SMART" id="SM00847">
    <property type="entry name" value="HA2"/>
    <property type="match status" value="1"/>
</dbReference>
<dbReference type="PROSITE" id="PS51192">
    <property type="entry name" value="HELICASE_ATP_BIND_1"/>
    <property type="match status" value="1"/>
</dbReference>
<keyword evidence="1" id="KW-0547">Nucleotide-binding</keyword>
<gene>
    <name evidence="8" type="ORF">PMIN01_11420</name>
</gene>
<evidence type="ECO:0000256" key="2">
    <source>
        <dbReference type="ARBA" id="ARBA00022801"/>
    </source>
</evidence>
<dbReference type="GO" id="GO:0016787">
    <property type="term" value="F:hydrolase activity"/>
    <property type="evidence" value="ECO:0007669"/>
    <property type="project" value="UniProtKB-KW"/>
</dbReference>
<dbReference type="PANTHER" id="PTHR18934">
    <property type="entry name" value="ATP-DEPENDENT RNA HELICASE"/>
    <property type="match status" value="1"/>
</dbReference>
<evidence type="ECO:0000313" key="9">
    <source>
        <dbReference type="Proteomes" id="UP000756921"/>
    </source>
</evidence>
<evidence type="ECO:0000259" key="5">
    <source>
        <dbReference type="PROSITE" id="PS50137"/>
    </source>
</evidence>
<dbReference type="GO" id="GO:1990904">
    <property type="term" value="C:ribonucleoprotein complex"/>
    <property type="evidence" value="ECO:0007669"/>
    <property type="project" value="UniProtKB-ARBA"/>
</dbReference>
<organism evidence="8 9">
    <name type="scientific">Paraphaeosphaeria minitans</name>
    <dbReference type="NCBI Taxonomy" id="565426"/>
    <lineage>
        <taxon>Eukaryota</taxon>
        <taxon>Fungi</taxon>
        <taxon>Dikarya</taxon>
        <taxon>Ascomycota</taxon>
        <taxon>Pezizomycotina</taxon>
        <taxon>Dothideomycetes</taxon>
        <taxon>Pleosporomycetidae</taxon>
        <taxon>Pleosporales</taxon>
        <taxon>Massarineae</taxon>
        <taxon>Didymosphaeriaceae</taxon>
        <taxon>Paraphaeosphaeria</taxon>
    </lineage>
</organism>
<dbReference type="InterPro" id="IPR002464">
    <property type="entry name" value="DNA/RNA_helicase_DEAH_CS"/>
</dbReference>
<dbReference type="InterPro" id="IPR007502">
    <property type="entry name" value="Helicase-assoc_dom"/>
</dbReference>
<proteinExistence type="predicted"/>
<dbReference type="InterPro" id="IPR014720">
    <property type="entry name" value="dsRBD_dom"/>
</dbReference>
<dbReference type="PROSITE" id="PS50137">
    <property type="entry name" value="DS_RBD"/>
    <property type="match status" value="1"/>
</dbReference>
<dbReference type="EMBL" id="WJXW01000014">
    <property type="protein sequence ID" value="KAF9730551.1"/>
    <property type="molecule type" value="Genomic_DNA"/>
</dbReference>
<sequence length="1415" mass="157018">MKAARVQIWLAHFRPRNSSALRPHEYTASLSGTKCRLPTNLNRRYATVAISSNNNNNNSLNKTIQVPLEDDIPDLTPDAISLIDDIRANLVRYPKEETETVLANLAWCIENKAYYDQFHSWSRRLRRICGRLESSDPLAEIQEVVEAVIEGTLGAKRNKEYAYYPRIFFSLENTPLKLLQLCNQPELGSKIHPEVVTVKNVSKFRLHLNIPGIADERTFGSGSSEKTAKRRAWRAMLLRLDATGALSKLLHPQAFRKVSNPQVPTVSHMILAEEIELDRVNSDIVNQEKDGISDIYNYAAKFGLVPHIEACMVTRRIRGSGSNKDRKVAQISIKLPEQKIEVISHGIGPSAVVSAVLAFKCAAEKLQAQHDPVSDVNNDFSSLNTSTAVEFVDTVRRLEGDFHLALTGKTIECAGSVLNVCQLEYNGEPIGQQAIGWSVRDAEQVAFLTAAIELARKRPDILHQFVTSRAGGNSGKSRILERCPAVKTEVNAEALDIMETTLLKAKQAGLSECQETLVAISHSVTKPRERRRPREAMGITSKRLLDRLQQFEADPSTSKLRNAKAALPISRYSSKVLDMVSSNVYSIVVGATGSGKTTQVPQIILDDAIRRSEGGSCNIICTQPRRLAATSVARRVAVERDERLGLSIGYQVRGDSNLPQPGGSITYCTTGILLERLKWNADDVLGNASHLVIDEVHERDIYNDFLLIVLKRAIAARQLARKSVPKVVLMSATVDKNLFSAYLPNTVNGKPIPCPSLKVPGRTFPVKERYLDDILSEMTTLQPELSQQLAAREKDDTEAYLIAEKAFEHADVEVNSVGKKQDDFNDPEPSKKEEALVPIALLVATIAHICKTSPDGAILAFLPGVPEIVTTEEEMRRSFVFGLDFSNGEAFRIHLLHSLVPPEQQREIFEPLPTGCRRIILSTNIAETSITVPDVKHVVDLGKLRQKIYSPVDRVTALQTVWESGSNARQRAGRAGRVSNGNYYALYSRNRRKAMPEYGLPELLRTDLQEICLSIKAQRFEESVSSFLSAAIEPPAPEAIQFAVANLRAIEAFTENEEVTALGGILSKLPVHPALGKMILLGLIFRCLDPMIIIGSMYGERAFFVNPPGMRTLVRTTKQIFNVANSDHITSLKAFQYLRQYSREVDRRSVRQKATARLMHYGAFCAISQTAKQVAEILVDAGLLDAEMAKNEDIGGDALNRNSHNYDLIKCLIVGGVYPNIAVKPILSAKSFRTESKKNIVPHPGSVNALTRGGGPSTAQHILAFTTLARGHGSDTLFMRESSLVTPLAAMLFGGHLQQEDNLVMDDWLPFEIDHQHAGDQINTIMQFRKAKDRMLNGVFKLLADPNETDTAVNVMEIMVEGLVKVLEADSVVRDKDQVLFGQAKSDRRKISQELAWSNISQLYRSRNLARMEEL</sequence>
<dbReference type="GO" id="GO:0004386">
    <property type="term" value="F:helicase activity"/>
    <property type="evidence" value="ECO:0007669"/>
    <property type="project" value="TreeGrafter"/>
</dbReference>
<dbReference type="PANTHER" id="PTHR18934:SF203">
    <property type="entry name" value="ATP-DEPENDENT RNA HELICASE A"/>
    <property type="match status" value="1"/>
</dbReference>
<dbReference type="SMART" id="SM00490">
    <property type="entry name" value="HELICc"/>
    <property type="match status" value="1"/>
</dbReference>
<dbReference type="Pfam" id="PF21010">
    <property type="entry name" value="HA2_C"/>
    <property type="match status" value="1"/>
</dbReference>
<dbReference type="PROSITE" id="PS00690">
    <property type="entry name" value="DEAH_ATP_HELICASE"/>
    <property type="match status" value="1"/>
</dbReference>
<evidence type="ECO:0000256" key="3">
    <source>
        <dbReference type="ARBA" id="ARBA00022840"/>
    </source>
</evidence>
<dbReference type="OrthoDB" id="5600252at2759"/>
<dbReference type="InterPro" id="IPR011545">
    <property type="entry name" value="DEAD/DEAH_box_helicase_dom"/>
</dbReference>
<dbReference type="Gene3D" id="1.20.120.1080">
    <property type="match status" value="1"/>
</dbReference>
<feature type="domain" description="Helicase ATP-binding" evidence="6">
    <location>
        <begin position="577"/>
        <end position="752"/>
    </location>
</feature>
<keyword evidence="4" id="KW-0694">RNA-binding</keyword>
<name>A0A9P6G7H4_9PLEO</name>
<dbReference type="InterPro" id="IPR014001">
    <property type="entry name" value="Helicase_ATP-bd"/>
</dbReference>
<dbReference type="CDD" id="cd17917">
    <property type="entry name" value="DEXHc_RHA-like"/>
    <property type="match status" value="1"/>
</dbReference>
<protein>
    <submittedName>
        <fullName evidence="8">Helicase associated domain-containing protein</fullName>
    </submittedName>
</protein>
<keyword evidence="3" id="KW-0067">ATP-binding</keyword>
<dbReference type="Pfam" id="PF00271">
    <property type="entry name" value="Helicase_C"/>
    <property type="match status" value="1"/>
</dbReference>
<dbReference type="GO" id="GO:0003723">
    <property type="term" value="F:RNA binding"/>
    <property type="evidence" value="ECO:0007669"/>
    <property type="project" value="UniProtKB-UniRule"/>
</dbReference>
<dbReference type="Proteomes" id="UP000756921">
    <property type="component" value="Unassembled WGS sequence"/>
</dbReference>
<accession>A0A9P6G7H4</accession>
<dbReference type="InterPro" id="IPR001650">
    <property type="entry name" value="Helicase_C-like"/>
</dbReference>
<dbReference type="PROSITE" id="PS51194">
    <property type="entry name" value="HELICASE_CTER"/>
    <property type="match status" value="1"/>
</dbReference>
<feature type="domain" description="DRBM" evidence="5">
    <location>
        <begin position="136"/>
        <end position="242"/>
    </location>
</feature>
<evidence type="ECO:0000256" key="4">
    <source>
        <dbReference type="PROSITE-ProRule" id="PRU00266"/>
    </source>
</evidence>
<dbReference type="SUPFAM" id="SSF52540">
    <property type="entry name" value="P-loop containing nucleoside triphosphate hydrolases"/>
    <property type="match status" value="1"/>
</dbReference>
<evidence type="ECO:0000259" key="6">
    <source>
        <dbReference type="PROSITE" id="PS51192"/>
    </source>
</evidence>
<evidence type="ECO:0000313" key="8">
    <source>
        <dbReference type="EMBL" id="KAF9730551.1"/>
    </source>
</evidence>
<evidence type="ECO:0000256" key="1">
    <source>
        <dbReference type="ARBA" id="ARBA00022741"/>
    </source>
</evidence>
<dbReference type="SMART" id="SM00487">
    <property type="entry name" value="DEXDc"/>
    <property type="match status" value="1"/>
</dbReference>
<reference evidence="8" key="1">
    <citation type="journal article" date="2020" name="Mol. Plant Microbe Interact.">
        <title>Genome Sequence of the Biocontrol Agent Coniothyrium minitans strain Conio (IMI 134523).</title>
        <authorList>
            <person name="Patel D."/>
            <person name="Shittu T.A."/>
            <person name="Baroncelli R."/>
            <person name="Muthumeenakshi S."/>
            <person name="Osborne T.H."/>
            <person name="Janganan T.K."/>
            <person name="Sreenivasaprasad S."/>
        </authorList>
    </citation>
    <scope>NUCLEOTIDE SEQUENCE</scope>
    <source>
        <strain evidence="8">Conio</strain>
    </source>
</reference>
<dbReference type="GO" id="GO:0005524">
    <property type="term" value="F:ATP binding"/>
    <property type="evidence" value="ECO:0007669"/>
    <property type="project" value="UniProtKB-KW"/>
</dbReference>
<comment type="caution">
    <text evidence="8">The sequence shown here is derived from an EMBL/GenBank/DDBJ whole genome shotgun (WGS) entry which is preliminary data.</text>
</comment>
<evidence type="ECO:0000259" key="7">
    <source>
        <dbReference type="PROSITE" id="PS51194"/>
    </source>
</evidence>
<keyword evidence="9" id="KW-1185">Reference proteome</keyword>
<feature type="domain" description="Helicase C-terminal" evidence="7">
    <location>
        <begin position="841"/>
        <end position="1019"/>
    </location>
</feature>
<dbReference type="Gene3D" id="3.40.50.300">
    <property type="entry name" value="P-loop containing nucleotide triphosphate hydrolases"/>
    <property type="match status" value="2"/>
</dbReference>
<dbReference type="InterPro" id="IPR027417">
    <property type="entry name" value="P-loop_NTPase"/>
</dbReference>
<keyword evidence="2" id="KW-0378">Hydrolase</keyword>